<keyword evidence="2" id="KW-1185">Reference proteome</keyword>
<evidence type="ECO:0000313" key="1">
    <source>
        <dbReference type="EMBL" id="KAJ4964461.1"/>
    </source>
</evidence>
<proteinExistence type="predicted"/>
<evidence type="ECO:0000313" key="2">
    <source>
        <dbReference type="Proteomes" id="UP001141806"/>
    </source>
</evidence>
<dbReference type="EMBL" id="JAMYWD010000008">
    <property type="protein sequence ID" value="KAJ4964461.1"/>
    <property type="molecule type" value="Genomic_DNA"/>
</dbReference>
<comment type="caution">
    <text evidence="1">The sequence shown here is derived from an EMBL/GenBank/DDBJ whole genome shotgun (WGS) entry which is preliminary data.</text>
</comment>
<organism evidence="1 2">
    <name type="scientific">Protea cynaroides</name>
    <dbReference type="NCBI Taxonomy" id="273540"/>
    <lineage>
        <taxon>Eukaryota</taxon>
        <taxon>Viridiplantae</taxon>
        <taxon>Streptophyta</taxon>
        <taxon>Embryophyta</taxon>
        <taxon>Tracheophyta</taxon>
        <taxon>Spermatophyta</taxon>
        <taxon>Magnoliopsida</taxon>
        <taxon>Proteales</taxon>
        <taxon>Proteaceae</taxon>
        <taxon>Protea</taxon>
    </lineage>
</organism>
<gene>
    <name evidence="1" type="ORF">NE237_024400</name>
</gene>
<reference evidence="1" key="1">
    <citation type="journal article" date="2023" name="Plant J.">
        <title>The genome of the king protea, Protea cynaroides.</title>
        <authorList>
            <person name="Chang J."/>
            <person name="Duong T.A."/>
            <person name="Schoeman C."/>
            <person name="Ma X."/>
            <person name="Roodt D."/>
            <person name="Barker N."/>
            <person name="Li Z."/>
            <person name="Van de Peer Y."/>
            <person name="Mizrachi E."/>
        </authorList>
    </citation>
    <scope>NUCLEOTIDE SEQUENCE</scope>
    <source>
        <tissue evidence="1">Young leaves</tissue>
    </source>
</reference>
<protein>
    <submittedName>
        <fullName evidence="1">Uncharacterized protein</fullName>
    </submittedName>
</protein>
<sequence length="68" mass="7328">MAFLVRYSCSDSGDQCFSCSGNTAPSDAHRITSSPLMSTSTHKQGILGKHFIITWKSLSILGKHSIIA</sequence>
<dbReference type="Proteomes" id="UP001141806">
    <property type="component" value="Unassembled WGS sequence"/>
</dbReference>
<name>A0A9Q0HD79_9MAGN</name>
<dbReference type="AlphaFoldDB" id="A0A9Q0HD79"/>
<accession>A0A9Q0HD79</accession>